<dbReference type="InterPro" id="IPR012893">
    <property type="entry name" value="HipA-like_C"/>
</dbReference>
<sequence>MASQILVFADWAGLAGPQRLGILHCQRTRGSERFEFEFTDTALTGLAQQALLDPRLQPFAGRQFPAQGAATFGLFADASPDRWGRLLMRRRHERDVRAGVGAEGSKLFESDYLLGVHDSFRVGAIRFKIDVDGPFLDDHHDMAAPPMTSMRELEEASRRFEQGEDMSDGRDWLRMLIAPGGSLGGARPKASVVDPDNALWIAKFPSNNDEHDVGAWEMVVNILANACGLRVAEATAGKYASNHYCFMVKRFDRTATGERLHFASAMTMTEHVDGDDHSTGTSYLEIAEVLMRHGAMPEADLQELWKRIVFNMLVSNTDDHLRNHGFILVPGKGWQLSAAYDMNPVPYADGLKLNVSESDNALDLDLALSVAGYFRIKQHDALEIIEDFRTKVRLLWRPAAKKLGISIKEQGRMASAFRLAE</sequence>
<proteinExistence type="inferred from homology"/>
<evidence type="ECO:0000313" key="5">
    <source>
        <dbReference type="EMBL" id="SFQ17459.1"/>
    </source>
</evidence>
<dbReference type="GO" id="GO:0005829">
    <property type="term" value="C:cytosol"/>
    <property type="evidence" value="ECO:0007669"/>
    <property type="project" value="TreeGrafter"/>
</dbReference>
<keyword evidence="3 5" id="KW-0418">Kinase</keyword>
<dbReference type="STRING" id="289003.SAMN05216190_13819"/>
<gene>
    <name evidence="5" type="ORF">SAMN05216190_13819</name>
</gene>
<organism evidence="5 6">
    <name type="scientific">Pseudomonas borbori</name>
    <dbReference type="NCBI Taxonomy" id="289003"/>
    <lineage>
        <taxon>Bacteria</taxon>
        <taxon>Pseudomonadati</taxon>
        <taxon>Pseudomonadota</taxon>
        <taxon>Gammaproteobacteria</taxon>
        <taxon>Pseudomonadales</taxon>
        <taxon>Pseudomonadaceae</taxon>
        <taxon>Pseudomonas</taxon>
    </lineage>
</organism>
<accession>A0A1I5WCJ2</accession>
<comment type="similarity">
    <text evidence="1">Belongs to the HipA Ser/Thr kinase family.</text>
</comment>
<feature type="domain" description="HipA-like C-terminal" evidence="4">
    <location>
        <begin position="182"/>
        <end position="393"/>
    </location>
</feature>
<dbReference type="PANTHER" id="PTHR37419">
    <property type="entry name" value="SERINE/THREONINE-PROTEIN KINASE TOXIN HIPA"/>
    <property type="match status" value="1"/>
</dbReference>
<reference evidence="6" key="1">
    <citation type="submission" date="2016-10" db="EMBL/GenBank/DDBJ databases">
        <authorList>
            <person name="Varghese N."/>
            <person name="Submissions S."/>
        </authorList>
    </citation>
    <scope>NUCLEOTIDE SEQUENCE [LARGE SCALE GENOMIC DNA]</scope>
    <source>
        <strain evidence="6">DSM 17834</strain>
    </source>
</reference>
<dbReference type="PANTHER" id="PTHR37419:SF8">
    <property type="entry name" value="TOXIN YJJJ"/>
    <property type="match status" value="1"/>
</dbReference>
<dbReference type="GO" id="GO:0004674">
    <property type="term" value="F:protein serine/threonine kinase activity"/>
    <property type="evidence" value="ECO:0007669"/>
    <property type="project" value="TreeGrafter"/>
</dbReference>
<evidence type="ECO:0000256" key="3">
    <source>
        <dbReference type="ARBA" id="ARBA00022777"/>
    </source>
</evidence>
<protein>
    <submittedName>
        <fullName evidence="5">Serine/threonine-protein kinase HipA</fullName>
    </submittedName>
</protein>
<keyword evidence="6" id="KW-1185">Reference proteome</keyword>
<dbReference type="InterPro" id="IPR052028">
    <property type="entry name" value="HipA_Ser/Thr_kinase"/>
</dbReference>
<evidence type="ECO:0000256" key="1">
    <source>
        <dbReference type="ARBA" id="ARBA00010164"/>
    </source>
</evidence>
<name>A0A1I5WCJ2_9PSED</name>
<dbReference type="OrthoDB" id="9805913at2"/>
<dbReference type="AlphaFoldDB" id="A0A1I5WCJ2"/>
<dbReference type="Pfam" id="PF07804">
    <property type="entry name" value="HipA_C"/>
    <property type="match status" value="1"/>
</dbReference>
<evidence type="ECO:0000313" key="6">
    <source>
        <dbReference type="Proteomes" id="UP000198784"/>
    </source>
</evidence>
<dbReference type="Gene3D" id="1.10.1070.20">
    <property type="match status" value="1"/>
</dbReference>
<dbReference type="Proteomes" id="UP000198784">
    <property type="component" value="Unassembled WGS sequence"/>
</dbReference>
<dbReference type="EMBL" id="FOWX01000038">
    <property type="protein sequence ID" value="SFQ17459.1"/>
    <property type="molecule type" value="Genomic_DNA"/>
</dbReference>
<keyword evidence="2" id="KW-0808">Transferase</keyword>
<evidence type="ECO:0000259" key="4">
    <source>
        <dbReference type="Pfam" id="PF07804"/>
    </source>
</evidence>
<dbReference type="RefSeq" id="WP_090505143.1">
    <property type="nucleotide sequence ID" value="NZ_FOWX01000038.1"/>
</dbReference>
<evidence type="ECO:0000256" key="2">
    <source>
        <dbReference type="ARBA" id="ARBA00022679"/>
    </source>
</evidence>